<accession>U6LPV8</accession>
<dbReference type="Proteomes" id="UP000030750">
    <property type="component" value="Unassembled WGS sequence"/>
</dbReference>
<reference evidence="2" key="1">
    <citation type="submission" date="2013-10" db="EMBL/GenBank/DDBJ databases">
        <title>Genomic analysis of the causative agents of coccidiosis in chickens.</title>
        <authorList>
            <person name="Reid A.J."/>
            <person name="Blake D."/>
            <person name="Billington K."/>
            <person name="Browne H."/>
            <person name="Dunn M."/>
            <person name="Hung S."/>
            <person name="Kawahara F."/>
            <person name="Miranda-Saavedra D."/>
            <person name="Mourier T."/>
            <person name="Nagra H."/>
            <person name="Otto T.D."/>
            <person name="Rawlings N."/>
            <person name="Sanchez A."/>
            <person name="Sanders M."/>
            <person name="Subramaniam C."/>
            <person name="Tay Y."/>
            <person name="Dear P."/>
            <person name="Doerig C."/>
            <person name="Gruber A."/>
            <person name="Parkinson J."/>
            <person name="Shirley M."/>
            <person name="Wan K.L."/>
            <person name="Berriman M."/>
            <person name="Tomley F."/>
            <person name="Pain A."/>
        </authorList>
    </citation>
    <scope>NUCLEOTIDE SEQUENCE [LARGE SCALE GENOMIC DNA]</scope>
    <source>
        <strain evidence="2">Houghton</strain>
    </source>
</reference>
<organism evidence="2 3">
    <name type="scientific">Eimeria brunetti</name>
    <dbReference type="NCBI Taxonomy" id="51314"/>
    <lineage>
        <taxon>Eukaryota</taxon>
        <taxon>Sar</taxon>
        <taxon>Alveolata</taxon>
        <taxon>Apicomplexa</taxon>
        <taxon>Conoidasida</taxon>
        <taxon>Coccidia</taxon>
        <taxon>Eucoccidiorida</taxon>
        <taxon>Eimeriorina</taxon>
        <taxon>Eimeriidae</taxon>
        <taxon>Eimeria</taxon>
    </lineage>
</organism>
<name>U6LPV8_9EIME</name>
<dbReference type="PANTHER" id="PTHR46421">
    <property type="entry name" value="PROGRAMMED CELL DEATH PROTEIN 2-LIKE"/>
    <property type="match status" value="1"/>
</dbReference>
<dbReference type="PANTHER" id="PTHR46421:SF1">
    <property type="entry name" value="PROGRAMMED CELL DEATH PROTEIN 2-LIKE"/>
    <property type="match status" value="1"/>
</dbReference>
<protein>
    <submittedName>
        <fullName evidence="2">Programmed cell death protein, putative</fullName>
    </submittedName>
</protein>
<dbReference type="OrthoDB" id="366284at2759"/>
<gene>
    <name evidence="2" type="ORF">EBH_0069680</name>
</gene>
<keyword evidence="3" id="KW-1185">Reference proteome</keyword>
<dbReference type="GO" id="GO:0005737">
    <property type="term" value="C:cytoplasm"/>
    <property type="evidence" value="ECO:0007669"/>
    <property type="project" value="InterPro"/>
</dbReference>
<proteinExistence type="predicted"/>
<evidence type="ECO:0000313" key="2">
    <source>
        <dbReference type="EMBL" id="CDJ49825.1"/>
    </source>
</evidence>
<reference evidence="2" key="2">
    <citation type="submission" date="2013-10" db="EMBL/GenBank/DDBJ databases">
        <authorList>
            <person name="Aslett M."/>
        </authorList>
    </citation>
    <scope>NUCLEOTIDE SEQUENCE [LARGE SCALE GENOMIC DNA]</scope>
    <source>
        <strain evidence="2">Houghton</strain>
    </source>
</reference>
<dbReference type="AlphaFoldDB" id="U6LPV8"/>
<evidence type="ECO:0000259" key="1">
    <source>
        <dbReference type="Pfam" id="PF04194"/>
    </source>
</evidence>
<dbReference type="VEuPathDB" id="ToxoDB:EBH_0069680"/>
<dbReference type="InterPro" id="IPR052815">
    <property type="entry name" value="PDCD2-like_regulator"/>
</dbReference>
<dbReference type="Pfam" id="PF04194">
    <property type="entry name" value="PDCD2_C"/>
    <property type="match status" value="1"/>
</dbReference>
<evidence type="ECO:0000313" key="3">
    <source>
        <dbReference type="Proteomes" id="UP000030750"/>
    </source>
</evidence>
<dbReference type="InterPro" id="IPR007320">
    <property type="entry name" value="PDCD2_C"/>
</dbReference>
<feature type="domain" description="Programmed cell death protein 2 C-terminal" evidence="1">
    <location>
        <begin position="259"/>
        <end position="364"/>
    </location>
</feature>
<sequence length="366" mass="40135">MSSETPVLIGLVGDRVPDGDNTAAEALSKFGGRPVWIDGKVPDGFPFTCSLCGAELDFVCQIATPYCANKRCLYLFGCHKQTACGKRAEGWKVVRGVVEPPAGTQDEMKTHEDSLDEQLHDQGAFDPPDPSDWLQAAFGYRASASSCSDNRCQQKEKQICAREAASSNTEECTEAPRTASELMPAFFVRIEQEPPDNSQFDATGEICTQQHRFCPFGPEVVGTLPRNLGLGGVRARQLQLEYEQRNSVAEAEAYEESPDKVFLKLQKRLSRSPKQAIRYSFEGKPLFISPLPKGDGALIPPCPHCCSDRVFEMQLVPAAADEIEKRRHSGGAAAVEWGVVAAFTCRKDCIPTASYTVEHVIVQEVL</sequence>
<dbReference type="EMBL" id="HG711880">
    <property type="protein sequence ID" value="CDJ49825.1"/>
    <property type="molecule type" value="Genomic_DNA"/>
</dbReference>